<name>A0A8C0XYZ8_CASCN</name>
<feature type="chain" id="PRO_5034956567" evidence="2">
    <location>
        <begin position="33"/>
        <end position="196"/>
    </location>
</feature>
<protein>
    <submittedName>
        <fullName evidence="3">Uncharacterized protein</fullName>
    </submittedName>
</protein>
<feature type="signal peptide" evidence="2">
    <location>
        <begin position="1"/>
        <end position="32"/>
    </location>
</feature>
<evidence type="ECO:0000256" key="1">
    <source>
        <dbReference type="SAM" id="MobiDB-lite"/>
    </source>
</evidence>
<dbReference type="AlphaFoldDB" id="A0A8C0XYZ8"/>
<accession>A0A8C0XYZ8</accession>
<dbReference type="Ensembl" id="ENSCCNT00000041893.1">
    <property type="protein sequence ID" value="ENSCCNP00000033406.1"/>
    <property type="gene ID" value="ENSCCNG00000031616.1"/>
</dbReference>
<feature type="compositionally biased region" description="Basic residues" evidence="1">
    <location>
        <begin position="91"/>
        <end position="107"/>
    </location>
</feature>
<keyword evidence="2" id="KW-0732">Signal</keyword>
<sequence length="196" mass="20268">VRHAGQLLLGAALEVVPALLHLLAGALPAGDAVDLGGDAIPHAPPLGHAHPTALRAIELRVVGAHLADQDLILFEGEARFAQPGGLLRFARRPGRRGHGAPRRRRPASCRMGGAGAAGRGCIALAGARCPRVAPARAVPPSPRAGLGAGAPGCWGGIQRCLLIADTGCVLILCFLRRKVPLRVDGNWGRVWRNGGK</sequence>
<organism evidence="3">
    <name type="scientific">Castor canadensis</name>
    <name type="common">American beaver</name>
    <dbReference type="NCBI Taxonomy" id="51338"/>
    <lineage>
        <taxon>Eukaryota</taxon>
        <taxon>Metazoa</taxon>
        <taxon>Chordata</taxon>
        <taxon>Craniata</taxon>
        <taxon>Vertebrata</taxon>
        <taxon>Euteleostomi</taxon>
        <taxon>Mammalia</taxon>
        <taxon>Eutheria</taxon>
        <taxon>Euarchontoglires</taxon>
        <taxon>Glires</taxon>
        <taxon>Rodentia</taxon>
        <taxon>Castorimorpha</taxon>
        <taxon>Castoridae</taxon>
        <taxon>Castor</taxon>
    </lineage>
</organism>
<feature type="region of interest" description="Disordered" evidence="1">
    <location>
        <begin position="91"/>
        <end position="111"/>
    </location>
</feature>
<proteinExistence type="predicted"/>
<evidence type="ECO:0000256" key="2">
    <source>
        <dbReference type="SAM" id="SignalP"/>
    </source>
</evidence>
<reference evidence="3" key="1">
    <citation type="submission" date="2023-09" db="UniProtKB">
        <authorList>
            <consortium name="Ensembl"/>
        </authorList>
    </citation>
    <scope>IDENTIFICATION</scope>
</reference>
<evidence type="ECO:0000313" key="3">
    <source>
        <dbReference type="Ensembl" id="ENSCCNP00000033406.1"/>
    </source>
</evidence>